<sequence length="44" mass="4694">VESRARKAGAAILQPTADKSHGWREVMVQDPDGYVWALGVTIGG</sequence>
<organism evidence="1">
    <name type="scientific">marine sediment metagenome</name>
    <dbReference type="NCBI Taxonomy" id="412755"/>
    <lineage>
        <taxon>unclassified sequences</taxon>
        <taxon>metagenomes</taxon>
        <taxon>ecological metagenomes</taxon>
    </lineage>
</organism>
<name>A0A0F9AWP4_9ZZZZ</name>
<protein>
    <recommendedName>
        <fullName evidence="2">VOC domain-containing protein</fullName>
    </recommendedName>
</protein>
<evidence type="ECO:0000313" key="1">
    <source>
        <dbReference type="EMBL" id="KKK82839.1"/>
    </source>
</evidence>
<dbReference type="AlphaFoldDB" id="A0A0F9AWP4"/>
<dbReference type="EMBL" id="LAZR01052488">
    <property type="protein sequence ID" value="KKK82839.1"/>
    <property type="molecule type" value="Genomic_DNA"/>
</dbReference>
<feature type="non-terminal residue" evidence="1">
    <location>
        <position position="1"/>
    </location>
</feature>
<reference evidence="1" key="1">
    <citation type="journal article" date="2015" name="Nature">
        <title>Complex archaea that bridge the gap between prokaryotes and eukaryotes.</title>
        <authorList>
            <person name="Spang A."/>
            <person name="Saw J.H."/>
            <person name="Jorgensen S.L."/>
            <person name="Zaremba-Niedzwiedzka K."/>
            <person name="Martijn J."/>
            <person name="Lind A.E."/>
            <person name="van Eijk R."/>
            <person name="Schleper C."/>
            <person name="Guy L."/>
            <person name="Ettema T.J."/>
        </authorList>
    </citation>
    <scope>NUCLEOTIDE SEQUENCE</scope>
</reference>
<comment type="caution">
    <text evidence="1">The sequence shown here is derived from an EMBL/GenBank/DDBJ whole genome shotgun (WGS) entry which is preliminary data.</text>
</comment>
<accession>A0A0F9AWP4</accession>
<proteinExistence type="predicted"/>
<dbReference type="InterPro" id="IPR029068">
    <property type="entry name" value="Glyas_Bleomycin-R_OHBP_Dase"/>
</dbReference>
<dbReference type="SUPFAM" id="SSF54593">
    <property type="entry name" value="Glyoxalase/Bleomycin resistance protein/Dihydroxybiphenyl dioxygenase"/>
    <property type="match status" value="1"/>
</dbReference>
<evidence type="ECO:0008006" key="2">
    <source>
        <dbReference type="Google" id="ProtNLM"/>
    </source>
</evidence>
<dbReference type="Gene3D" id="3.30.720.110">
    <property type="match status" value="1"/>
</dbReference>
<gene>
    <name evidence="1" type="ORF">LCGC14_2799360</name>
</gene>